<evidence type="ECO:0000256" key="1">
    <source>
        <dbReference type="ARBA" id="ARBA00000287"/>
    </source>
</evidence>
<evidence type="ECO:0000256" key="11">
    <source>
        <dbReference type="ARBA" id="ARBA00023136"/>
    </source>
</evidence>
<accession>A0A930UGD5</accession>
<evidence type="ECO:0000256" key="12">
    <source>
        <dbReference type="ARBA" id="ARBA00023209"/>
    </source>
</evidence>
<evidence type="ECO:0000256" key="3">
    <source>
        <dbReference type="ARBA" id="ARBA00010441"/>
    </source>
</evidence>
<keyword evidence="11 17" id="KW-0472">Membrane</keyword>
<evidence type="ECO:0000256" key="5">
    <source>
        <dbReference type="ARBA" id="ARBA00017171"/>
    </source>
</evidence>
<dbReference type="NCBIfam" id="TIGR00473">
    <property type="entry name" value="pssA"/>
    <property type="match status" value="1"/>
</dbReference>
<evidence type="ECO:0000313" key="18">
    <source>
        <dbReference type="EMBL" id="MBF2734646.1"/>
    </source>
</evidence>
<evidence type="ECO:0000256" key="16">
    <source>
        <dbReference type="SAM" id="MobiDB-lite"/>
    </source>
</evidence>
<feature type="transmembrane region" description="Helical" evidence="17">
    <location>
        <begin position="122"/>
        <end position="140"/>
    </location>
</feature>
<comment type="caution">
    <text evidence="18">The sequence shown here is derived from an EMBL/GenBank/DDBJ whole genome shotgun (WGS) entry which is preliminary data.</text>
</comment>
<dbReference type="InterPro" id="IPR043130">
    <property type="entry name" value="CDP-OH_PTrfase_TM_dom"/>
</dbReference>
<feature type="transmembrane region" description="Helical" evidence="17">
    <location>
        <begin position="152"/>
        <end position="172"/>
    </location>
</feature>
<dbReference type="AlphaFoldDB" id="A0A930UGD5"/>
<feature type="transmembrane region" description="Helical" evidence="17">
    <location>
        <begin position="217"/>
        <end position="234"/>
    </location>
</feature>
<keyword evidence="13" id="KW-1208">Phospholipid metabolism</keyword>
<evidence type="ECO:0000256" key="4">
    <source>
        <dbReference type="ARBA" id="ARBA00013174"/>
    </source>
</evidence>
<dbReference type="GO" id="GO:0016020">
    <property type="term" value="C:membrane"/>
    <property type="evidence" value="ECO:0007669"/>
    <property type="project" value="InterPro"/>
</dbReference>
<gene>
    <name evidence="18" type="primary">pssA</name>
    <name evidence="18" type="ORF">ISN26_00880</name>
</gene>
<comment type="catalytic activity">
    <reaction evidence="1">
        <text>a CDP-1,2-diacyl-sn-glycerol + L-serine = a 1,2-diacyl-sn-glycero-3-phospho-L-serine + CMP + H(+)</text>
        <dbReference type="Rhea" id="RHEA:16913"/>
        <dbReference type="ChEBI" id="CHEBI:15378"/>
        <dbReference type="ChEBI" id="CHEBI:33384"/>
        <dbReference type="ChEBI" id="CHEBI:57262"/>
        <dbReference type="ChEBI" id="CHEBI:58332"/>
        <dbReference type="ChEBI" id="CHEBI:60377"/>
        <dbReference type="EC" id="2.7.8.8"/>
    </reaction>
</comment>
<proteinExistence type="inferred from homology"/>
<keyword evidence="6" id="KW-0444">Lipid biosynthesis</keyword>
<dbReference type="Gene3D" id="1.20.120.1760">
    <property type="match status" value="1"/>
</dbReference>
<feature type="region of interest" description="Disordered" evidence="16">
    <location>
        <begin position="1"/>
        <end position="22"/>
    </location>
</feature>
<evidence type="ECO:0000256" key="17">
    <source>
        <dbReference type="SAM" id="Phobius"/>
    </source>
</evidence>
<dbReference type="EMBL" id="JADHEI010000009">
    <property type="protein sequence ID" value="MBF2734646.1"/>
    <property type="molecule type" value="Genomic_DNA"/>
</dbReference>
<evidence type="ECO:0000256" key="15">
    <source>
        <dbReference type="RuleBase" id="RU003750"/>
    </source>
</evidence>
<name>A0A930UGD5_9GAMM</name>
<dbReference type="EC" id="2.7.8.8" evidence="4"/>
<keyword evidence="8 17" id="KW-0812">Transmembrane</keyword>
<dbReference type="InterPro" id="IPR000462">
    <property type="entry name" value="CDP-OH_P_trans"/>
</dbReference>
<keyword evidence="9 17" id="KW-1133">Transmembrane helix</keyword>
<dbReference type="GO" id="GO:0012505">
    <property type="term" value="C:endomembrane system"/>
    <property type="evidence" value="ECO:0007669"/>
    <property type="project" value="UniProtKB-SubCell"/>
</dbReference>
<feature type="transmembrane region" description="Helical" evidence="17">
    <location>
        <begin position="240"/>
        <end position="261"/>
    </location>
</feature>
<keyword evidence="19" id="KW-1185">Reference proteome</keyword>
<protein>
    <recommendedName>
        <fullName evidence="5">CDP-diacylglycerol--serine O-phosphatidyltransferase</fullName>
        <ecNumber evidence="4">2.7.8.8</ecNumber>
    </recommendedName>
    <alternativeName>
        <fullName evidence="14">Phosphatidylserine synthase</fullName>
    </alternativeName>
</protein>
<keyword evidence="10" id="KW-0443">Lipid metabolism</keyword>
<feature type="transmembrane region" description="Helical" evidence="17">
    <location>
        <begin position="178"/>
        <end position="196"/>
    </location>
</feature>
<evidence type="ECO:0000256" key="9">
    <source>
        <dbReference type="ARBA" id="ARBA00022989"/>
    </source>
</evidence>
<comment type="similarity">
    <text evidence="3 15">Belongs to the CDP-alcohol phosphatidyltransferase class-I family.</text>
</comment>
<feature type="non-terminal residue" evidence="18">
    <location>
        <position position="275"/>
    </location>
</feature>
<dbReference type="InterPro" id="IPR050324">
    <property type="entry name" value="CDP-alcohol_PTase-I"/>
</dbReference>
<sequence>MAEAAPGGGPPPRDQPPPDKKDPVPVIEYRRVVYLIPNLFTALALLLGFYAIFKAVDGEFQTAGLAIIIASVMDAMDGRVARMINAESAFGAQFDSLSDALCFGLAPVVLAHQWGLHEFGRIGFIAGFFFCAAAIIRLARFNISHGLVDPRYFSGLPSPLAGILVASLVLVVGTEPSLGEALLVMLTMLVISATMVSDFRFYSFKDINLRARVQTPAMMLAVLVAFAFITLMLLEFGVLAILLFCLAYLASGFAISSRYLLRRLKRFFRGLSASD</sequence>
<keyword evidence="7 15" id="KW-0808">Transferase</keyword>
<evidence type="ECO:0000256" key="7">
    <source>
        <dbReference type="ARBA" id="ARBA00022679"/>
    </source>
</evidence>
<evidence type="ECO:0000256" key="6">
    <source>
        <dbReference type="ARBA" id="ARBA00022516"/>
    </source>
</evidence>
<organism evidence="18 19">
    <name type="scientific">Candidatus Amphirhobacter heronislandensis</name>
    <dbReference type="NCBI Taxonomy" id="1732024"/>
    <lineage>
        <taxon>Bacteria</taxon>
        <taxon>Pseudomonadati</taxon>
        <taxon>Pseudomonadota</taxon>
        <taxon>Gammaproteobacteria</taxon>
        <taxon>Candidatus Tethybacterales</taxon>
        <taxon>Candidatus Tethybacteraceae</taxon>
        <taxon>Candidatus Amphirhobacter</taxon>
    </lineage>
</organism>
<reference evidence="18" key="1">
    <citation type="submission" date="2020-10" db="EMBL/GenBank/DDBJ databases">
        <title>An improved Amphimedon queenslandica hologenome assembly reveals how three proteobacterial symbionts can extend the metabolic phenotypic of their marine sponge host.</title>
        <authorList>
            <person name="Degnan B."/>
            <person name="Degnan S."/>
            <person name="Xiang X."/>
        </authorList>
    </citation>
    <scope>NUCLEOTIDE SEQUENCE</scope>
    <source>
        <strain evidence="18">AqS2</strain>
    </source>
</reference>
<dbReference type="PANTHER" id="PTHR14269:SF61">
    <property type="entry name" value="CDP-DIACYLGLYCEROL--SERINE O-PHOSPHATIDYLTRANSFERASE"/>
    <property type="match status" value="1"/>
</dbReference>
<dbReference type="InterPro" id="IPR004533">
    <property type="entry name" value="CDP-diaglyc--ser_O-PTrfase"/>
</dbReference>
<evidence type="ECO:0000256" key="8">
    <source>
        <dbReference type="ARBA" id="ARBA00022692"/>
    </source>
</evidence>
<evidence type="ECO:0000256" key="14">
    <source>
        <dbReference type="ARBA" id="ARBA00032361"/>
    </source>
</evidence>
<dbReference type="PROSITE" id="PS00379">
    <property type="entry name" value="CDP_ALCOHOL_P_TRANSF"/>
    <property type="match status" value="1"/>
</dbReference>
<evidence type="ECO:0000256" key="2">
    <source>
        <dbReference type="ARBA" id="ARBA00004127"/>
    </source>
</evidence>
<dbReference type="Pfam" id="PF01066">
    <property type="entry name" value="CDP-OH_P_transf"/>
    <property type="match status" value="1"/>
</dbReference>
<evidence type="ECO:0000256" key="13">
    <source>
        <dbReference type="ARBA" id="ARBA00023264"/>
    </source>
</evidence>
<dbReference type="Proteomes" id="UP000604381">
    <property type="component" value="Unassembled WGS sequence"/>
</dbReference>
<dbReference type="PANTHER" id="PTHR14269">
    <property type="entry name" value="CDP-DIACYLGLYCEROL--GLYCEROL-3-PHOSPHATE 3-PHOSPHATIDYLTRANSFERASE-RELATED"/>
    <property type="match status" value="1"/>
</dbReference>
<comment type="subcellular location">
    <subcellularLocation>
        <location evidence="2">Endomembrane system</location>
        <topology evidence="2">Multi-pass membrane protein</topology>
    </subcellularLocation>
</comment>
<feature type="transmembrane region" description="Helical" evidence="17">
    <location>
        <begin position="32"/>
        <end position="53"/>
    </location>
</feature>
<dbReference type="GO" id="GO:0008654">
    <property type="term" value="P:phospholipid biosynthetic process"/>
    <property type="evidence" value="ECO:0007669"/>
    <property type="project" value="UniProtKB-KW"/>
</dbReference>
<evidence type="ECO:0000256" key="10">
    <source>
        <dbReference type="ARBA" id="ARBA00023098"/>
    </source>
</evidence>
<dbReference type="InterPro" id="IPR048254">
    <property type="entry name" value="CDP_ALCOHOL_P_TRANSF_CS"/>
</dbReference>
<keyword evidence="12" id="KW-0594">Phospholipid biosynthesis</keyword>
<evidence type="ECO:0000313" key="19">
    <source>
        <dbReference type="Proteomes" id="UP000604381"/>
    </source>
</evidence>
<dbReference type="GO" id="GO:0003882">
    <property type="term" value="F:CDP-diacylglycerol-serine O-phosphatidyltransferase activity"/>
    <property type="evidence" value="ECO:0007669"/>
    <property type="project" value="UniProtKB-EC"/>
</dbReference>